<dbReference type="Proteomes" id="UP000179052">
    <property type="component" value="Unassembled WGS sequence"/>
</dbReference>
<comment type="caution">
    <text evidence="2">The sequence shown here is derived from an EMBL/GenBank/DDBJ whole genome shotgun (WGS) entry which is preliminary data.</text>
</comment>
<dbReference type="InterPro" id="IPR000600">
    <property type="entry name" value="ROK"/>
</dbReference>
<evidence type="ECO:0000313" key="2">
    <source>
        <dbReference type="EMBL" id="OHA09926.1"/>
    </source>
</evidence>
<sequence length="259" mass="27692">MRKNYLGIDIGGTNTRIVLLRGLRPQRVRALKFPTPRNCKAVETELLEKILHFTNGAKLSGIGVGIAGVVSQKKKKVEVAEHLPFLEGWDPVTFFNKAFHISIRIENDSRCFLHAEALWGSARGKRNVLGIAIGTGIGGAIMIDGKMYRGTHEIAGEVGDLVMEHGRTFEASAAKKAFARWGDRSDVIGRGIAGLISIIDPELIVLGGGAVAARKINLSAVRKAVGQFAVSREAAMTPIVFGKLGDAAQAIGAALLFAD</sequence>
<dbReference type="Gene3D" id="3.30.420.40">
    <property type="match status" value="3"/>
</dbReference>
<reference evidence="2 3" key="1">
    <citation type="journal article" date="2016" name="Nat. Commun.">
        <title>Thousands of microbial genomes shed light on interconnected biogeochemical processes in an aquifer system.</title>
        <authorList>
            <person name="Anantharaman K."/>
            <person name="Brown C.T."/>
            <person name="Hug L.A."/>
            <person name="Sharon I."/>
            <person name="Castelle C.J."/>
            <person name="Probst A.J."/>
            <person name="Thomas B.C."/>
            <person name="Singh A."/>
            <person name="Wilkins M.J."/>
            <person name="Karaoz U."/>
            <person name="Brodie E.L."/>
            <person name="Williams K.H."/>
            <person name="Hubbard S.S."/>
            <person name="Banfield J.F."/>
        </authorList>
    </citation>
    <scope>NUCLEOTIDE SEQUENCE [LARGE SCALE GENOMIC DNA]</scope>
</reference>
<dbReference type="EMBL" id="MHQV01000046">
    <property type="protein sequence ID" value="OHA09926.1"/>
    <property type="molecule type" value="Genomic_DNA"/>
</dbReference>
<organism evidence="2 3">
    <name type="scientific">Candidatus Sungbacteria bacterium RIFCSPLOWO2_02_FULL_48_13b</name>
    <dbReference type="NCBI Taxonomy" id="1802283"/>
    <lineage>
        <taxon>Bacteria</taxon>
        <taxon>Candidatus Sungiibacteriota</taxon>
    </lineage>
</organism>
<gene>
    <name evidence="2" type="ORF">A3H71_01970</name>
</gene>
<dbReference type="Pfam" id="PF00480">
    <property type="entry name" value="ROK"/>
    <property type="match status" value="2"/>
</dbReference>
<dbReference type="PANTHER" id="PTHR18964:SF149">
    <property type="entry name" value="BIFUNCTIONAL UDP-N-ACETYLGLUCOSAMINE 2-EPIMERASE_N-ACETYLMANNOSAMINE KINASE"/>
    <property type="match status" value="1"/>
</dbReference>
<evidence type="ECO:0000256" key="1">
    <source>
        <dbReference type="ARBA" id="ARBA00006479"/>
    </source>
</evidence>
<dbReference type="PANTHER" id="PTHR18964">
    <property type="entry name" value="ROK (REPRESSOR, ORF, KINASE) FAMILY"/>
    <property type="match status" value="1"/>
</dbReference>
<dbReference type="CDD" id="cd23763">
    <property type="entry name" value="ASKHA_ATPase_ROK"/>
    <property type="match status" value="1"/>
</dbReference>
<protein>
    <recommendedName>
        <fullName evidence="4">Sugar kinase</fullName>
    </recommendedName>
</protein>
<dbReference type="SUPFAM" id="SSF53067">
    <property type="entry name" value="Actin-like ATPase domain"/>
    <property type="match status" value="1"/>
</dbReference>
<name>A0A1G2LE82_9BACT</name>
<comment type="similarity">
    <text evidence="1">Belongs to the ROK (NagC/XylR) family.</text>
</comment>
<dbReference type="STRING" id="1802283.A3H71_01970"/>
<dbReference type="AlphaFoldDB" id="A0A1G2LE82"/>
<evidence type="ECO:0000313" key="3">
    <source>
        <dbReference type="Proteomes" id="UP000179052"/>
    </source>
</evidence>
<proteinExistence type="inferred from homology"/>
<evidence type="ECO:0008006" key="4">
    <source>
        <dbReference type="Google" id="ProtNLM"/>
    </source>
</evidence>
<accession>A0A1G2LE82</accession>
<dbReference type="InterPro" id="IPR043129">
    <property type="entry name" value="ATPase_NBD"/>
</dbReference>